<dbReference type="EMBL" id="UZAH01035837">
    <property type="protein sequence ID" value="VDP42822.1"/>
    <property type="molecule type" value="Genomic_DNA"/>
</dbReference>
<dbReference type="Gene3D" id="3.20.20.190">
    <property type="entry name" value="Phosphatidylinositol (PI) phosphodiesterase"/>
    <property type="match status" value="1"/>
</dbReference>
<dbReference type="AlphaFoldDB" id="A0A183GN27"/>
<accession>A0A183GN27</accession>
<dbReference type="Proteomes" id="UP000050761">
    <property type="component" value="Unassembled WGS sequence"/>
</dbReference>
<sequence length="368" mass="42389">MTGCEILWYLLTVVLLVAFTTHSELLLDVVCSIPILLTILFHTCRNRAVTNKDKANFFAGLRIGGHRGSPYQAPENTIEGFDMFLVSAVASDDKLMGIHAVRDAKMLRWAAGVTRTDRIRNDVIRQKFGVVPIADKTREVRLRWNIPMFSGIKAGIPTLVEAVEWCEQNNMRMILDIKTADEKHEDHCFIVLAKDSRLQPSDLIDWKRYKSLSTCQTSIAYVLRFIRGVISRVNVDLRTRIEQHIPEISQMTTNTYVTAEERKMASKVMTRNHQQVYLSDLRKKNLKQLKLRLDDNGILRCRGRLEKTNLAYDARQLILIETNTDLARLIVQEAHTNLHCGIAHTIANVREKYWIPKLRQLTRKVIRT</sequence>
<dbReference type="Pfam" id="PF17921">
    <property type="entry name" value="Integrase_H2C2"/>
    <property type="match status" value="1"/>
</dbReference>
<gene>
    <name evidence="2" type="ORF">HPBE_LOCUS24096</name>
</gene>
<dbReference type="WBParaSite" id="HPBE_0002409701-mRNA-1">
    <property type="protein sequence ID" value="HPBE_0002409701-mRNA-1"/>
    <property type="gene ID" value="HPBE_0002409701"/>
</dbReference>
<proteinExistence type="predicted"/>
<evidence type="ECO:0000313" key="3">
    <source>
        <dbReference type="Proteomes" id="UP000050761"/>
    </source>
</evidence>
<reference evidence="2 3" key="1">
    <citation type="submission" date="2018-11" db="EMBL/GenBank/DDBJ databases">
        <authorList>
            <consortium name="Pathogen Informatics"/>
        </authorList>
    </citation>
    <scope>NUCLEOTIDE SEQUENCE [LARGE SCALE GENOMIC DNA]</scope>
</reference>
<reference evidence="4" key="2">
    <citation type="submission" date="2019-09" db="UniProtKB">
        <authorList>
            <consortium name="WormBaseParasite"/>
        </authorList>
    </citation>
    <scope>IDENTIFICATION</scope>
</reference>
<dbReference type="SUPFAM" id="SSF51695">
    <property type="entry name" value="PLC-like phosphodiesterases"/>
    <property type="match status" value="1"/>
</dbReference>
<keyword evidence="3" id="KW-1185">Reference proteome</keyword>
<dbReference type="InterPro" id="IPR017946">
    <property type="entry name" value="PLC-like_Pdiesterase_TIM-brl"/>
</dbReference>
<dbReference type="PANTHER" id="PTHR47331">
    <property type="entry name" value="PHD-TYPE DOMAIN-CONTAINING PROTEIN"/>
    <property type="match status" value="1"/>
</dbReference>
<evidence type="ECO:0000313" key="4">
    <source>
        <dbReference type="WBParaSite" id="HPBE_0002409701-mRNA-1"/>
    </source>
</evidence>
<name>A0A183GN27_HELPZ</name>
<dbReference type="InterPro" id="IPR041588">
    <property type="entry name" value="Integrase_H2C2"/>
</dbReference>
<evidence type="ECO:0000313" key="2">
    <source>
        <dbReference type="EMBL" id="VDP42822.1"/>
    </source>
</evidence>
<dbReference type="GO" id="GO:0008081">
    <property type="term" value="F:phosphoric diester hydrolase activity"/>
    <property type="evidence" value="ECO:0007669"/>
    <property type="project" value="InterPro"/>
</dbReference>
<feature type="domain" description="Integrase zinc-binding" evidence="1">
    <location>
        <begin position="324"/>
        <end position="368"/>
    </location>
</feature>
<evidence type="ECO:0000259" key="1">
    <source>
        <dbReference type="Pfam" id="PF17921"/>
    </source>
</evidence>
<dbReference type="GO" id="GO:0006629">
    <property type="term" value="P:lipid metabolic process"/>
    <property type="evidence" value="ECO:0007669"/>
    <property type="project" value="InterPro"/>
</dbReference>
<dbReference type="OrthoDB" id="197419at2759"/>
<protein>
    <submittedName>
        <fullName evidence="4">Integrase_H2C2 domain-containing protein</fullName>
    </submittedName>
</protein>
<organism evidence="3 4">
    <name type="scientific">Heligmosomoides polygyrus</name>
    <name type="common">Parasitic roundworm</name>
    <dbReference type="NCBI Taxonomy" id="6339"/>
    <lineage>
        <taxon>Eukaryota</taxon>
        <taxon>Metazoa</taxon>
        <taxon>Ecdysozoa</taxon>
        <taxon>Nematoda</taxon>
        <taxon>Chromadorea</taxon>
        <taxon>Rhabditida</taxon>
        <taxon>Rhabditina</taxon>
        <taxon>Rhabditomorpha</taxon>
        <taxon>Strongyloidea</taxon>
        <taxon>Heligmosomidae</taxon>
        <taxon>Heligmosomoides</taxon>
    </lineage>
</organism>
<accession>A0A3P8CV67</accession>